<dbReference type="Proteomes" id="UP000663832">
    <property type="component" value="Unassembled WGS sequence"/>
</dbReference>
<evidence type="ECO:0000313" key="3">
    <source>
        <dbReference type="Proteomes" id="UP000663832"/>
    </source>
</evidence>
<name>A0A816DPT7_9BILA</name>
<keyword evidence="3" id="KW-1185">Reference proteome</keyword>
<feature type="non-terminal residue" evidence="2">
    <location>
        <position position="44"/>
    </location>
</feature>
<dbReference type="EMBL" id="CAJNOM010002781">
    <property type="protein sequence ID" value="CAF1637531.1"/>
    <property type="molecule type" value="Genomic_DNA"/>
</dbReference>
<accession>A0A816DPT7</accession>
<dbReference type="AlphaFoldDB" id="A0A816DPT7"/>
<evidence type="ECO:0000313" key="2">
    <source>
        <dbReference type="EMBL" id="CAF1637531.1"/>
    </source>
</evidence>
<protein>
    <submittedName>
        <fullName evidence="2">Uncharacterized protein</fullName>
    </submittedName>
</protein>
<gene>
    <name evidence="1" type="ORF">BJG266_LOCUS41845</name>
    <name evidence="2" type="ORF">QVE165_LOCUS58721</name>
</gene>
<proteinExistence type="predicted"/>
<comment type="caution">
    <text evidence="2">The sequence shown here is derived from an EMBL/GenBank/DDBJ whole genome shotgun (WGS) entry which is preliminary data.</text>
</comment>
<evidence type="ECO:0000313" key="1">
    <source>
        <dbReference type="EMBL" id="CAF1476908.1"/>
    </source>
</evidence>
<organism evidence="2 3">
    <name type="scientific">Adineta steineri</name>
    <dbReference type="NCBI Taxonomy" id="433720"/>
    <lineage>
        <taxon>Eukaryota</taxon>
        <taxon>Metazoa</taxon>
        <taxon>Spiralia</taxon>
        <taxon>Gnathifera</taxon>
        <taxon>Rotifera</taxon>
        <taxon>Eurotatoria</taxon>
        <taxon>Bdelloidea</taxon>
        <taxon>Adinetida</taxon>
        <taxon>Adinetidae</taxon>
        <taxon>Adineta</taxon>
    </lineage>
</organism>
<dbReference type="Proteomes" id="UP000663877">
    <property type="component" value="Unassembled WGS sequence"/>
</dbReference>
<sequence length="44" mass="5099">MLVLASIDRYCSSSLNAQRRNWSNIRMARKATLIMLIIIAIFMI</sequence>
<dbReference type="EMBL" id="CAJNOI010002461">
    <property type="protein sequence ID" value="CAF1476908.1"/>
    <property type="molecule type" value="Genomic_DNA"/>
</dbReference>
<feature type="non-terminal residue" evidence="2">
    <location>
        <position position="1"/>
    </location>
</feature>
<reference evidence="2" key="1">
    <citation type="submission" date="2021-02" db="EMBL/GenBank/DDBJ databases">
        <authorList>
            <person name="Nowell W R."/>
        </authorList>
    </citation>
    <scope>NUCLEOTIDE SEQUENCE</scope>
</reference>